<organism evidence="3 4">
    <name type="scientific">Tepidibacter thalassicus DSM 15285</name>
    <dbReference type="NCBI Taxonomy" id="1123350"/>
    <lineage>
        <taxon>Bacteria</taxon>
        <taxon>Bacillati</taxon>
        <taxon>Bacillota</taxon>
        <taxon>Clostridia</taxon>
        <taxon>Peptostreptococcales</taxon>
        <taxon>Peptostreptococcaceae</taxon>
        <taxon>Tepidibacter</taxon>
    </lineage>
</organism>
<dbReference type="AlphaFoldDB" id="A0A1M5SUY9"/>
<sequence length="301" mass="34734">MKAIFICIFFILQVMFVHATDNSIKTANLSMHCERDIQEVGYQELIPIEEYVFSNGIKINASEENAQPIMLINGSFRADIKAINNNNRLLVPIRTISEALGLKVSWKKESNKVIIENKDSTIVLKIDDTFATVNNKEYTLTSPPILINNTTYVPLRFISEKMGLKVGYYKSSEIDLFTWNPVVTIDEELNIPYISEEEACKNLKSKLEDAYNKYEDNYKKLHNPDDDYLTKSSNALKEDISNIKITKTISRYYVFEGLNNTIYLDKYSGIAYFNIRGISFSEITKIDFDDPRLFEYGYMVD</sequence>
<dbReference type="SUPFAM" id="SSF55383">
    <property type="entry name" value="Copper amine oxidase, domain N"/>
    <property type="match status" value="1"/>
</dbReference>
<keyword evidence="4" id="KW-1185">Reference proteome</keyword>
<evidence type="ECO:0000313" key="4">
    <source>
        <dbReference type="Proteomes" id="UP000242520"/>
    </source>
</evidence>
<reference evidence="4" key="1">
    <citation type="submission" date="2016-11" db="EMBL/GenBank/DDBJ databases">
        <authorList>
            <person name="Varghese N."/>
            <person name="Submissions S."/>
        </authorList>
    </citation>
    <scope>NUCLEOTIDE SEQUENCE [LARGE SCALE GENOMIC DNA]</scope>
    <source>
        <strain evidence="4">DSM 15285</strain>
    </source>
</reference>
<dbReference type="Gene3D" id="3.30.457.10">
    <property type="entry name" value="Copper amine oxidase-like, N-terminal domain"/>
    <property type="match status" value="1"/>
</dbReference>
<dbReference type="InterPro" id="IPR036582">
    <property type="entry name" value="Mao_N_sf"/>
</dbReference>
<feature type="signal peptide" evidence="1">
    <location>
        <begin position="1"/>
        <end position="19"/>
    </location>
</feature>
<evidence type="ECO:0000256" key="1">
    <source>
        <dbReference type="SAM" id="SignalP"/>
    </source>
</evidence>
<dbReference type="EMBL" id="FQXH01000024">
    <property type="protein sequence ID" value="SHH42299.1"/>
    <property type="molecule type" value="Genomic_DNA"/>
</dbReference>
<dbReference type="STRING" id="1123350.SAMN02744040_01923"/>
<dbReference type="Pfam" id="PF07833">
    <property type="entry name" value="Cu_amine_oxidN1"/>
    <property type="match status" value="1"/>
</dbReference>
<dbReference type="Proteomes" id="UP000242520">
    <property type="component" value="Unassembled WGS sequence"/>
</dbReference>
<dbReference type="OrthoDB" id="9779128at2"/>
<protein>
    <submittedName>
        <fullName evidence="3">Copper amine oxidase N-terminal domain-containing protein</fullName>
    </submittedName>
</protein>
<evidence type="ECO:0000313" key="3">
    <source>
        <dbReference type="EMBL" id="SHH42299.1"/>
    </source>
</evidence>
<feature type="chain" id="PRO_5012522423" evidence="1">
    <location>
        <begin position="20"/>
        <end position="301"/>
    </location>
</feature>
<proteinExistence type="predicted"/>
<dbReference type="RefSeq" id="WP_072725906.1">
    <property type="nucleotide sequence ID" value="NZ_FQXH01000024.1"/>
</dbReference>
<name>A0A1M5SUY9_9FIRM</name>
<keyword evidence="1" id="KW-0732">Signal</keyword>
<accession>A0A1M5SUY9</accession>
<gene>
    <name evidence="3" type="ORF">SAMN02744040_01923</name>
</gene>
<feature type="domain" description="Copper amine oxidase-like N-terminal" evidence="2">
    <location>
        <begin position="76"/>
        <end position="170"/>
    </location>
</feature>
<dbReference type="InterPro" id="IPR012854">
    <property type="entry name" value="Cu_amine_oxidase-like_N"/>
</dbReference>
<evidence type="ECO:0000259" key="2">
    <source>
        <dbReference type="Pfam" id="PF07833"/>
    </source>
</evidence>